<evidence type="ECO:0000256" key="2">
    <source>
        <dbReference type="ARBA" id="ARBA00001946"/>
    </source>
</evidence>
<dbReference type="GO" id="GO:0004519">
    <property type="term" value="F:endonuclease activity"/>
    <property type="evidence" value="ECO:0007669"/>
    <property type="project" value="UniProtKB-KW"/>
</dbReference>
<feature type="domain" description="Endonuclease/exonuclease/phosphatase" evidence="10">
    <location>
        <begin position="39"/>
        <end position="256"/>
    </location>
</feature>
<comment type="cofactor">
    <cofactor evidence="1">
        <name>Mn(2+)</name>
        <dbReference type="ChEBI" id="CHEBI:29035"/>
    </cofactor>
</comment>
<reference evidence="11 12" key="1">
    <citation type="submission" date="2023-02" db="EMBL/GenBank/DDBJ databases">
        <title>Genome sequence of Lentisphaera profundi SAORIC-696.</title>
        <authorList>
            <person name="Kim e."/>
            <person name="Cho J.-C."/>
            <person name="Choi A."/>
            <person name="Kang I."/>
        </authorList>
    </citation>
    <scope>NUCLEOTIDE SEQUENCE [LARGE SCALE GENOMIC DNA]</scope>
    <source>
        <strain evidence="11 12">SAORIC-696</strain>
    </source>
</reference>
<dbReference type="Pfam" id="PF03372">
    <property type="entry name" value="Exo_endo_phos"/>
    <property type="match status" value="1"/>
</dbReference>
<keyword evidence="9" id="KW-0732">Signal</keyword>
<keyword evidence="7" id="KW-0460">Magnesium</keyword>
<dbReference type="InterPro" id="IPR051547">
    <property type="entry name" value="TDP2-like"/>
</dbReference>
<keyword evidence="12" id="KW-1185">Reference proteome</keyword>
<protein>
    <submittedName>
        <fullName evidence="11">Endonuclease/exonuclease/phosphatase family protein</fullName>
    </submittedName>
</protein>
<proteinExistence type="predicted"/>
<evidence type="ECO:0000313" key="12">
    <source>
        <dbReference type="Proteomes" id="UP001214250"/>
    </source>
</evidence>
<evidence type="ECO:0000256" key="3">
    <source>
        <dbReference type="ARBA" id="ARBA00022722"/>
    </source>
</evidence>
<keyword evidence="4" id="KW-0479">Metal-binding</keyword>
<evidence type="ECO:0000313" key="11">
    <source>
        <dbReference type="EMBL" id="WDE99223.1"/>
    </source>
</evidence>
<dbReference type="RefSeq" id="WP_274154083.1">
    <property type="nucleotide sequence ID" value="NZ_CP117812.1"/>
</dbReference>
<dbReference type="PANTHER" id="PTHR15822">
    <property type="entry name" value="TRAF AND TNF RECEPTOR-ASSOCIATED PROTEIN"/>
    <property type="match status" value="1"/>
</dbReference>
<dbReference type="InterPro" id="IPR036691">
    <property type="entry name" value="Endo/exonu/phosph_ase_sf"/>
</dbReference>
<keyword evidence="6" id="KW-0378">Hydrolase</keyword>
<evidence type="ECO:0000256" key="6">
    <source>
        <dbReference type="ARBA" id="ARBA00022801"/>
    </source>
</evidence>
<dbReference type="Gene3D" id="3.60.10.10">
    <property type="entry name" value="Endonuclease/exonuclease/phosphatase"/>
    <property type="match status" value="1"/>
</dbReference>
<organism evidence="11 12">
    <name type="scientific">Lentisphaera profundi</name>
    <dbReference type="NCBI Taxonomy" id="1658616"/>
    <lineage>
        <taxon>Bacteria</taxon>
        <taxon>Pseudomonadati</taxon>
        <taxon>Lentisphaerota</taxon>
        <taxon>Lentisphaeria</taxon>
        <taxon>Lentisphaerales</taxon>
        <taxon>Lentisphaeraceae</taxon>
        <taxon>Lentisphaera</taxon>
    </lineage>
</organism>
<evidence type="ECO:0000256" key="1">
    <source>
        <dbReference type="ARBA" id="ARBA00001936"/>
    </source>
</evidence>
<gene>
    <name evidence="11" type="ORF">PQO03_15415</name>
</gene>
<dbReference type="Proteomes" id="UP001214250">
    <property type="component" value="Chromosome 2"/>
</dbReference>
<comment type="cofactor">
    <cofactor evidence="2">
        <name>Mg(2+)</name>
        <dbReference type="ChEBI" id="CHEBI:18420"/>
    </cofactor>
</comment>
<feature type="signal peptide" evidence="9">
    <location>
        <begin position="1"/>
        <end position="24"/>
    </location>
</feature>
<keyword evidence="8" id="KW-0234">DNA repair</keyword>
<evidence type="ECO:0000256" key="9">
    <source>
        <dbReference type="SAM" id="SignalP"/>
    </source>
</evidence>
<evidence type="ECO:0000256" key="8">
    <source>
        <dbReference type="ARBA" id="ARBA00023204"/>
    </source>
</evidence>
<keyword evidence="5" id="KW-0227">DNA damage</keyword>
<evidence type="ECO:0000256" key="7">
    <source>
        <dbReference type="ARBA" id="ARBA00022842"/>
    </source>
</evidence>
<dbReference type="EMBL" id="CP117812">
    <property type="protein sequence ID" value="WDE99223.1"/>
    <property type="molecule type" value="Genomic_DNA"/>
</dbReference>
<dbReference type="InterPro" id="IPR005135">
    <property type="entry name" value="Endo/exonuclease/phosphatase"/>
</dbReference>
<keyword evidence="11" id="KW-0255">Endonuclease</keyword>
<accession>A0ABY7W4Q4</accession>
<sequence length="263" mass="29251">MRTAIIRNFSTIITALFLSLSINATEAKGQKPSSAFRVISYNIWIGFKVNPSRKAKLDPARLKLAKQWIAAKNPDVVALQELNGFSEQQLAVMAKTWGHEYVKLCNSKSAYNVGITSKTPLSNISVYEERNNNNPYMHGLIIAQTRGVDFVVLHHNPFKTKDRLHEQQHILNQVEILKQKSTNIILLGDFNSRSQADGKGDTVVMDNYHAAGLDDLVSSKGKPDAPSRGSFPTAILKKGYQASGRIDYILATPPWPSNVFTLK</sequence>
<dbReference type="SUPFAM" id="SSF56219">
    <property type="entry name" value="DNase I-like"/>
    <property type="match status" value="1"/>
</dbReference>
<evidence type="ECO:0000256" key="5">
    <source>
        <dbReference type="ARBA" id="ARBA00022763"/>
    </source>
</evidence>
<dbReference type="PANTHER" id="PTHR15822:SF4">
    <property type="entry name" value="TYROSYL-DNA PHOSPHODIESTERASE 2"/>
    <property type="match status" value="1"/>
</dbReference>
<name>A0ABY7W4Q4_9BACT</name>
<feature type="chain" id="PRO_5045505104" evidence="9">
    <location>
        <begin position="25"/>
        <end position="263"/>
    </location>
</feature>
<keyword evidence="3" id="KW-0540">Nuclease</keyword>
<evidence type="ECO:0000259" key="10">
    <source>
        <dbReference type="Pfam" id="PF03372"/>
    </source>
</evidence>
<evidence type="ECO:0000256" key="4">
    <source>
        <dbReference type="ARBA" id="ARBA00022723"/>
    </source>
</evidence>